<evidence type="ECO:0000259" key="2">
    <source>
        <dbReference type="Pfam" id="PF05970"/>
    </source>
</evidence>
<dbReference type="EMBL" id="GEVI01006711">
    <property type="protein sequence ID" value="JAU25609.1"/>
    <property type="molecule type" value="Transcribed_RNA"/>
</dbReference>
<dbReference type="Gene3D" id="3.40.50.300">
    <property type="entry name" value="P-loop containing nucleotide triphosphate hydrolases"/>
    <property type="match status" value="1"/>
</dbReference>
<dbReference type="FunFam" id="3.40.50.300:FF:002884">
    <property type="entry name" value="ATP-dependent DNA helicase"/>
    <property type="match status" value="1"/>
</dbReference>
<keyword evidence="1" id="KW-0234">DNA repair</keyword>
<dbReference type="CDD" id="cd18809">
    <property type="entry name" value="SF1_C_RecD"/>
    <property type="match status" value="1"/>
</dbReference>
<dbReference type="AlphaFoldDB" id="A0A1J3E0F3"/>
<dbReference type="GO" id="GO:0000723">
    <property type="term" value="P:telomere maintenance"/>
    <property type="evidence" value="ECO:0007669"/>
    <property type="project" value="InterPro"/>
</dbReference>
<dbReference type="SUPFAM" id="SSF52540">
    <property type="entry name" value="P-loop containing nucleoside triphosphate hydrolases"/>
    <property type="match status" value="1"/>
</dbReference>
<feature type="domain" description="DNA helicase Pif1-like 2B" evidence="3">
    <location>
        <begin position="117"/>
        <end position="163"/>
    </location>
</feature>
<reference evidence="4" key="1">
    <citation type="submission" date="2016-07" db="EMBL/GenBank/DDBJ databases">
        <title>De novo transcriptome assembly of four accessions of the metal hyperaccumulator plant Noccaea caerulescens.</title>
        <authorList>
            <person name="Blande D."/>
            <person name="Halimaa P."/>
            <person name="Tervahauta A.I."/>
            <person name="Aarts M.G."/>
            <person name="Karenlampi S.O."/>
        </authorList>
    </citation>
    <scope>NUCLEOTIDE SEQUENCE</scope>
</reference>
<dbReference type="GO" id="GO:0006281">
    <property type="term" value="P:DNA repair"/>
    <property type="evidence" value="ECO:0007669"/>
    <property type="project" value="UniProtKB-KW"/>
</dbReference>
<dbReference type="EC" id="5.6.2.3" evidence="1"/>
<protein>
    <recommendedName>
        <fullName evidence="1">ATP-dependent DNA helicase</fullName>
        <ecNumber evidence="1">5.6.2.3</ecNumber>
    </recommendedName>
</protein>
<sequence>MASVSQSYIWNACNVFVLEKNMRLQQSETDFAAWLLDVGNGTERIAEEVYEPGERTVGRYQTLTERAILTPRNETVDEINAYMLDQLSGEEKEYLSSDSIGKADTKGSHYDALYPLEYLNSLEFPGLPKHKLCLKIGAPIMLLRNINQKEGLCNGTRLIVTRLGEMLLEGEIVTGTHVGKKVLLPRIILSPPQSDHPFTLRRRQFPVRLCYAMTINRSQGQSLRSVVLYLPKPVFSHGQLYVALSRVTSPQGLRIRSSI</sequence>
<proteinExistence type="inferred from homology"/>
<keyword evidence="1 4" id="KW-0347">Helicase</keyword>
<dbReference type="GO" id="GO:0043139">
    <property type="term" value="F:5'-3' DNA helicase activity"/>
    <property type="evidence" value="ECO:0007669"/>
    <property type="project" value="UniProtKB-EC"/>
</dbReference>
<dbReference type="InterPro" id="IPR010285">
    <property type="entry name" value="DNA_helicase_pif1-like_DEAD"/>
</dbReference>
<keyword evidence="1" id="KW-0547">Nucleotide-binding</keyword>
<dbReference type="Pfam" id="PF21530">
    <property type="entry name" value="Pif1_2B_dom"/>
    <property type="match status" value="1"/>
</dbReference>
<accession>A0A1J3E0F3</accession>
<dbReference type="Pfam" id="PF05970">
    <property type="entry name" value="PIF1"/>
    <property type="match status" value="1"/>
</dbReference>
<comment type="similarity">
    <text evidence="1">Belongs to the helicase family.</text>
</comment>
<feature type="domain" description="DNA helicase Pif1-like DEAD-box helicase" evidence="2">
    <location>
        <begin position="2"/>
        <end position="44"/>
    </location>
</feature>
<comment type="cofactor">
    <cofactor evidence="1">
        <name>Mg(2+)</name>
        <dbReference type="ChEBI" id="CHEBI:18420"/>
    </cofactor>
</comment>
<keyword evidence="1" id="KW-0378">Hydrolase</keyword>
<dbReference type="GO" id="GO:0005524">
    <property type="term" value="F:ATP binding"/>
    <property type="evidence" value="ECO:0007669"/>
    <property type="project" value="UniProtKB-KW"/>
</dbReference>
<comment type="catalytic activity">
    <reaction evidence="1">
        <text>ATP + H2O = ADP + phosphate + H(+)</text>
        <dbReference type="Rhea" id="RHEA:13065"/>
        <dbReference type="ChEBI" id="CHEBI:15377"/>
        <dbReference type="ChEBI" id="CHEBI:15378"/>
        <dbReference type="ChEBI" id="CHEBI:30616"/>
        <dbReference type="ChEBI" id="CHEBI:43474"/>
        <dbReference type="ChEBI" id="CHEBI:456216"/>
        <dbReference type="EC" id="5.6.2.3"/>
    </reaction>
</comment>
<dbReference type="GO" id="GO:0016887">
    <property type="term" value="F:ATP hydrolysis activity"/>
    <property type="evidence" value="ECO:0007669"/>
    <property type="project" value="RHEA"/>
</dbReference>
<dbReference type="GO" id="GO:0006310">
    <property type="term" value="P:DNA recombination"/>
    <property type="evidence" value="ECO:0007669"/>
    <property type="project" value="UniProtKB-KW"/>
</dbReference>
<keyword evidence="1" id="KW-0227">DNA damage</keyword>
<dbReference type="PANTHER" id="PTHR10492">
    <property type="match status" value="1"/>
</dbReference>
<organism evidence="4">
    <name type="scientific">Noccaea caerulescens</name>
    <name type="common">Alpine penny-cress</name>
    <name type="synonym">Thlaspi caerulescens</name>
    <dbReference type="NCBI Taxonomy" id="107243"/>
    <lineage>
        <taxon>Eukaryota</taxon>
        <taxon>Viridiplantae</taxon>
        <taxon>Streptophyta</taxon>
        <taxon>Embryophyta</taxon>
        <taxon>Tracheophyta</taxon>
        <taxon>Spermatophyta</taxon>
        <taxon>Magnoliopsida</taxon>
        <taxon>eudicotyledons</taxon>
        <taxon>Gunneridae</taxon>
        <taxon>Pentapetalae</taxon>
        <taxon>rosids</taxon>
        <taxon>malvids</taxon>
        <taxon>Brassicales</taxon>
        <taxon>Brassicaceae</taxon>
        <taxon>Coluteocarpeae</taxon>
        <taxon>Noccaea</taxon>
    </lineage>
</organism>
<dbReference type="InterPro" id="IPR027417">
    <property type="entry name" value="P-loop_NTPase"/>
</dbReference>
<evidence type="ECO:0000259" key="3">
    <source>
        <dbReference type="Pfam" id="PF21530"/>
    </source>
</evidence>
<dbReference type="InterPro" id="IPR049163">
    <property type="entry name" value="Pif1-like_2B_dom"/>
</dbReference>
<evidence type="ECO:0000256" key="1">
    <source>
        <dbReference type="RuleBase" id="RU363044"/>
    </source>
</evidence>
<dbReference type="PANTHER" id="PTHR10492:SF90">
    <property type="entry name" value="ATP-DEPENDENT DNA HELICASE"/>
    <property type="match status" value="1"/>
</dbReference>
<evidence type="ECO:0000313" key="4">
    <source>
        <dbReference type="EMBL" id="JAU25609.1"/>
    </source>
</evidence>
<keyword evidence="1" id="KW-0067">ATP-binding</keyword>
<gene>
    <name evidence="4" type="ORF">GA_TR19326_c6_g1_i1_g.64051</name>
</gene>
<name>A0A1J3E0F3_NOCCA</name>
<keyword evidence="1" id="KW-0233">DNA recombination</keyword>